<evidence type="ECO:0000313" key="3">
    <source>
        <dbReference type="Proteomes" id="UP000179334"/>
    </source>
</evidence>
<gene>
    <name evidence="2" type="ORF">A2V91_02885</name>
</gene>
<dbReference type="AlphaFoldDB" id="A0A1F6SY61"/>
<reference evidence="2 3" key="1">
    <citation type="journal article" date="2016" name="Nat. Commun.">
        <title>Thousands of microbial genomes shed light on interconnected biogeochemical processes in an aquifer system.</title>
        <authorList>
            <person name="Anantharaman K."/>
            <person name="Brown C.T."/>
            <person name="Hug L.A."/>
            <person name="Sharon I."/>
            <person name="Castelle C.J."/>
            <person name="Probst A.J."/>
            <person name="Thomas B.C."/>
            <person name="Singh A."/>
            <person name="Wilkins M.J."/>
            <person name="Karaoz U."/>
            <person name="Brodie E.L."/>
            <person name="Williams K.H."/>
            <person name="Hubbard S.S."/>
            <person name="Banfield J.F."/>
        </authorList>
    </citation>
    <scope>NUCLEOTIDE SEQUENCE [LARGE SCALE GENOMIC DNA]</scope>
</reference>
<dbReference type="InterPro" id="IPR024047">
    <property type="entry name" value="MM3350-like_sf"/>
</dbReference>
<dbReference type="SUPFAM" id="SSF159941">
    <property type="entry name" value="MM3350-like"/>
    <property type="match status" value="1"/>
</dbReference>
<organism evidence="2 3">
    <name type="scientific">Candidatus Muproteobacteria bacterium RBG_16_64_10</name>
    <dbReference type="NCBI Taxonomy" id="1817757"/>
    <lineage>
        <taxon>Bacteria</taxon>
        <taxon>Pseudomonadati</taxon>
        <taxon>Pseudomonadota</taxon>
        <taxon>Candidatus Muproteobacteria</taxon>
    </lineage>
</organism>
<proteinExistence type="predicted"/>
<accession>A0A1F6SY61</accession>
<protein>
    <recommendedName>
        <fullName evidence="1">Plasmid pRiA4b Orf3-like domain-containing protein</fullName>
    </recommendedName>
</protein>
<dbReference type="InterPro" id="IPR012912">
    <property type="entry name" value="Plasmid_pRiA4b_Orf3-like"/>
</dbReference>
<dbReference type="Proteomes" id="UP000179334">
    <property type="component" value="Unassembled WGS sequence"/>
</dbReference>
<dbReference type="EMBL" id="MFSR01000083">
    <property type="protein sequence ID" value="OGI37794.1"/>
    <property type="molecule type" value="Genomic_DNA"/>
</dbReference>
<feature type="domain" description="Plasmid pRiA4b Orf3-like" evidence="1">
    <location>
        <begin position="12"/>
        <end position="179"/>
    </location>
</feature>
<dbReference type="Pfam" id="PF07929">
    <property type="entry name" value="PRiA4_ORF3"/>
    <property type="match status" value="1"/>
</dbReference>
<comment type="caution">
    <text evidence="2">The sequence shown here is derived from an EMBL/GenBank/DDBJ whole genome shotgun (WGS) entry which is preliminary data.</text>
</comment>
<evidence type="ECO:0000259" key="1">
    <source>
        <dbReference type="Pfam" id="PF07929"/>
    </source>
</evidence>
<evidence type="ECO:0000313" key="2">
    <source>
        <dbReference type="EMBL" id="OGI37794.1"/>
    </source>
</evidence>
<name>A0A1F6SY61_9PROT</name>
<dbReference type="PANTHER" id="PTHR41878">
    <property type="entry name" value="LEXA REPRESSOR-RELATED"/>
    <property type="match status" value="1"/>
</dbReference>
<sequence length="188" mass="21804">MAKKSKPENPTIYRIKVTLRHVAPPVWRRVEVPADIKLGKLHRVLQIAMGWTDSHLHAFRVGHESYGIQDPEFPDDVENERNVRLDRIAAQGDKLIYEYDFGDGWEHEIKIEKAVPAEPAVRYPRGTAGSRACPPEDCGGPWGYERLLAVLRDPKHEEYEEMREWIGGDFDPETFDLDEVNQIMKRMR</sequence>
<dbReference type="PANTHER" id="PTHR41878:SF1">
    <property type="entry name" value="TNPR PROTEIN"/>
    <property type="match status" value="1"/>
</dbReference>
<dbReference type="Gene3D" id="3.10.290.30">
    <property type="entry name" value="MM3350-like"/>
    <property type="match status" value="1"/>
</dbReference>